<dbReference type="GO" id="GO:0003677">
    <property type="term" value="F:DNA binding"/>
    <property type="evidence" value="ECO:0007669"/>
    <property type="project" value="InterPro"/>
</dbReference>
<keyword evidence="4" id="KW-1185">Reference proteome</keyword>
<dbReference type="Pfam" id="PF13560">
    <property type="entry name" value="HTH_31"/>
    <property type="match status" value="1"/>
</dbReference>
<dbReference type="PROSITE" id="PS50943">
    <property type="entry name" value="HTH_CROC1"/>
    <property type="match status" value="1"/>
</dbReference>
<proteinExistence type="predicted"/>
<dbReference type="EMBL" id="BOOU01000041">
    <property type="protein sequence ID" value="GII77790.1"/>
    <property type="molecule type" value="Genomic_DNA"/>
</dbReference>
<feature type="region of interest" description="Disordered" evidence="1">
    <location>
        <begin position="432"/>
        <end position="453"/>
    </location>
</feature>
<protein>
    <recommendedName>
        <fullName evidence="2">HTH cro/C1-type domain-containing protein</fullName>
    </recommendedName>
</protein>
<dbReference type="SMART" id="SM00530">
    <property type="entry name" value="HTH_XRE"/>
    <property type="match status" value="1"/>
</dbReference>
<dbReference type="SUPFAM" id="SSF47413">
    <property type="entry name" value="lambda repressor-like DNA-binding domains"/>
    <property type="match status" value="1"/>
</dbReference>
<evidence type="ECO:0000313" key="4">
    <source>
        <dbReference type="Proteomes" id="UP000655287"/>
    </source>
</evidence>
<dbReference type="CDD" id="cd00093">
    <property type="entry name" value="HTH_XRE"/>
    <property type="match status" value="1"/>
</dbReference>
<gene>
    <name evidence="3" type="ORF">Sru01_27720</name>
</gene>
<sequence length="453" mass="49303">MAQDPIDPHVSPWHLFGAVMRHCRESRPNLSLRRAALALHVDFSNLARWERGERMPPAELVPALDQVYGAHGILTALYDKLTSPDTVTGSASGTCWANPAYPAGGDDMERRAMLHLLAGLGAVTPFGAVGSFGAQSEPLRQLLDASLGREHRSLEDWELACADHLHAMRTRPPAQVTADLLIDLHALHRQLAAAGPADAVELRRCLAVLSSIQANVLTRLGEHGTALRWWHTARHAADTSGDLDLRLMVRGEEAGHGLYGQRPPEAILQLVRDACELAGGQNVDLLTTEVKALSMLGRHDEALDRLNALHALADKGVHRDPYGFWKLNQLHFAESWVYAAAGAEEPGRRAQESLMKLTQDYQYCANVQLHQALCTVVRGGVDEGTRQAAAVIDALAPGYRTRHILETAHLVLRAVPQAQRHHPAPTDLRQALAADPSGNACTTRPYGGTSGKR</sequence>
<name>A0A919V504_9ACTN</name>
<evidence type="ECO:0000259" key="2">
    <source>
        <dbReference type="PROSITE" id="PS50943"/>
    </source>
</evidence>
<evidence type="ECO:0000313" key="3">
    <source>
        <dbReference type="EMBL" id="GII77790.1"/>
    </source>
</evidence>
<dbReference type="InterPro" id="IPR001387">
    <property type="entry name" value="Cro/C1-type_HTH"/>
</dbReference>
<dbReference type="Proteomes" id="UP000655287">
    <property type="component" value="Unassembled WGS sequence"/>
</dbReference>
<dbReference type="InterPro" id="IPR010982">
    <property type="entry name" value="Lambda_DNA-bd_dom_sf"/>
</dbReference>
<dbReference type="RefSeq" id="WP_203984801.1">
    <property type="nucleotide sequence ID" value="NZ_BOOU01000041.1"/>
</dbReference>
<dbReference type="AlphaFoldDB" id="A0A919V504"/>
<dbReference type="Gene3D" id="1.10.260.40">
    <property type="entry name" value="lambda repressor-like DNA-binding domains"/>
    <property type="match status" value="1"/>
</dbReference>
<organism evidence="3 4">
    <name type="scientific">Sphaerisporangium rufum</name>
    <dbReference type="NCBI Taxonomy" id="1381558"/>
    <lineage>
        <taxon>Bacteria</taxon>
        <taxon>Bacillati</taxon>
        <taxon>Actinomycetota</taxon>
        <taxon>Actinomycetes</taxon>
        <taxon>Streptosporangiales</taxon>
        <taxon>Streptosporangiaceae</taxon>
        <taxon>Sphaerisporangium</taxon>
    </lineage>
</organism>
<comment type="caution">
    <text evidence="3">The sequence shown here is derived from an EMBL/GenBank/DDBJ whole genome shotgun (WGS) entry which is preliminary data.</text>
</comment>
<feature type="domain" description="HTH cro/C1-type" evidence="2">
    <location>
        <begin position="20"/>
        <end position="74"/>
    </location>
</feature>
<accession>A0A919V504</accession>
<reference evidence="3" key="1">
    <citation type="submission" date="2021-01" db="EMBL/GenBank/DDBJ databases">
        <title>Whole genome shotgun sequence of Sphaerisporangium rufum NBRC 109079.</title>
        <authorList>
            <person name="Komaki H."/>
            <person name="Tamura T."/>
        </authorList>
    </citation>
    <scope>NUCLEOTIDE SEQUENCE</scope>
    <source>
        <strain evidence="3">NBRC 109079</strain>
    </source>
</reference>
<evidence type="ECO:0000256" key="1">
    <source>
        <dbReference type="SAM" id="MobiDB-lite"/>
    </source>
</evidence>